<evidence type="ECO:0000313" key="2">
    <source>
        <dbReference type="Proteomes" id="UP001153332"/>
    </source>
</evidence>
<sequence length="327" mass="35121">MTLAYIGVGVLIGNPISGVILGKDDWTGLVVLCGSLLVVSGGIITVSRIMKSDFETIAIHGGREPDGSRVVPIFQTTSYIFDDAADGATKYSWAKESYLYSRLENPTTSVFEKRMAMLGGGVGAVATASGHSAQFTAVTQYCQHKLAIPAITAVAHEHGIPPVVDNTFGMAGYLCQPVKHGADIVTHSCTKWIGGHNTSMDGVVIDGGRFQWGGPRLAAKFPGFTDPTPGYHGMRFWETNGELAGSWSFHKSIQFVDVLTRVGNITYARSADCRKHTKACRIVGITPMWIKGGVSPDLWIVSVGIESIEDIKRDFEQAFPVASLKPA</sequence>
<accession>A0ACC2JKD5</accession>
<organism evidence="1 2">
    <name type="scientific">Lasiodiplodia mahajangana</name>
    <dbReference type="NCBI Taxonomy" id="1108764"/>
    <lineage>
        <taxon>Eukaryota</taxon>
        <taxon>Fungi</taxon>
        <taxon>Dikarya</taxon>
        <taxon>Ascomycota</taxon>
        <taxon>Pezizomycotina</taxon>
        <taxon>Dothideomycetes</taxon>
        <taxon>Dothideomycetes incertae sedis</taxon>
        <taxon>Botryosphaeriales</taxon>
        <taxon>Botryosphaeriaceae</taxon>
        <taxon>Lasiodiplodia</taxon>
    </lineage>
</organism>
<gene>
    <name evidence="1" type="ORF">O1611_g5667</name>
</gene>
<proteinExistence type="predicted"/>
<dbReference type="EMBL" id="JAPUUL010001231">
    <property type="protein sequence ID" value="KAJ8127968.1"/>
    <property type="molecule type" value="Genomic_DNA"/>
</dbReference>
<dbReference type="Proteomes" id="UP001153332">
    <property type="component" value="Unassembled WGS sequence"/>
</dbReference>
<evidence type="ECO:0000313" key="1">
    <source>
        <dbReference type="EMBL" id="KAJ8127968.1"/>
    </source>
</evidence>
<protein>
    <submittedName>
        <fullName evidence="1">Uncharacterized protein</fullName>
    </submittedName>
</protein>
<comment type="caution">
    <text evidence="1">The sequence shown here is derived from an EMBL/GenBank/DDBJ whole genome shotgun (WGS) entry which is preliminary data.</text>
</comment>
<reference evidence="1" key="1">
    <citation type="submission" date="2022-12" db="EMBL/GenBank/DDBJ databases">
        <title>Genome Sequence of Lasiodiplodia mahajangana.</title>
        <authorList>
            <person name="Buettner E."/>
        </authorList>
    </citation>
    <scope>NUCLEOTIDE SEQUENCE</scope>
    <source>
        <strain evidence="1">VT137</strain>
    </source>
</reference>
<name>A0ACC2JKD5_9PEZI</name>
<keyword evidence="2" id="KW-1185">Reference proteome</keyword>